<dbReference type="AlphaFoldDB" id="A0A0A2ZZG0"/>
<proteinExistence type="predicted"/>
<evidence type="ECO:0000256" key="1">
    <source>
        <dbReference type="SAM" id="SignalP"/>
    </source>
</evidence>
<evidence type="ECO:0000313" key="3">
    <source>
        <dbReference type="Proteomes" id="UP000030554"/>
    </source>
</evidence>
<accession>A0A0A2ZZG0</accession>
<dbReference type="EMBL" id="JPJQ01000019">
    <property type="protein sequence ID" value="KGQ62483.1"/>
    <property type="molecule type" value="Genomic_DNA"/>
</dbReference>
<gene>
    <name evidence="2" type="ORF">IO48_04120</name>
</gene>
<reference evidence="2 3" key="1">
    <citation type="submission" date="2014-07" db="EMBL/GenBank/DDBJ databases">
        <title>Chaperone-usher fimbriae in a diverse selection of Gallibacterium genomes.</title>
        <authorList>
            <person name="Kudirkiene E."/>
            <person name="Bager R.J."/>
            <person name="Johnson T.J."/>
            <person name="Bojesen A.M."/>
        </authorList>
    </citation>
    <scope>NUCLEOTIDE SEQUENCE [LARGE SCALE GENOMIC DNA]</scope>
    <source>
        <strain evidence="2 3">4895</strain>
    </source>
</reference>
<evidence type="ECO:0008006" key="4">
    <source>
        <dbReference type="Google" id="ProtNLM"/>
    </source>
</evidence>
<comment type="caution">
    <text evidence="2">The sequence shown here is derived from an EMBL/GenBank/DDBJ whole genome shotgun (WGS) entry which is preliminary data.</text>
</comment>
<feature type="signal peptide" evidence="1">
    <location>
        <begin position="1"/>
        <end position="21"/>
    </location>
</feature>
<dbReference type="Proteomes" id="UP000030554">
    <property type="component" value="Unassembled WGS sequence"/>
</dbReference>
<dbReference type="PROSITE" id="PS51257">
    <property type="entry name" value="PROKAR_LIPOPROTEIN"/>
    <property type="match status" value="1"/>
</dbReference>
<keyword evidence="1" id="KW-0732">Signal</keyword>
<feature type="chain" id="PRO_5002008476" description="Adhesin" evidence="1">
    <location>
        <begin position="22"/>
        <end position="144"/>
    </location>
</feature>
<dbReference type="RefSeq" id="WP_039163120.1">
    <property type="nucleotide sequence ID" value="NZ_JPJQ01000019.1"/>
</dbReference>
<evidence type="ECO:0000313" key="2">
    <source>
        <dbReference type="EMBL" id="KGQ62483.1"/>
    </source>
</evidence>
<name>A0A0A2ZZG0_9PAST</name>
<protein>
    <recommendedName>
        <fullName evidence="4">Adhesin</fullName>
    </recommendedName>
</protein>
<sequence>MRKSLFLSIILSALFSTNALAANNSNIIFSCTATDGKPIMVKKVGSDYEYTYGQFSFKNPIKQVIANENSEISVGSGFITNVMELKNNGISYRVGFLQGRGTNTIDNPSVDIYKNGQYDDSIECNVKKAIKQNFASTQIRRSGL</sequence>
<organism evidence="2 3">
    <name type="scientific">Gallibacterium anatis 4895</name>
    <dbReference type="NCBI Taxonomy" id="1396510"/>
    <lineage>
        <taxon>Bacteria</taxon>
        <taxon>Pseudomonadati</taxon>
        <taxon>Pseudomonadota</taxon>
        <taxon>Gammaproteobacteria</taxon>
        <taxon>Pasteurellales</taxon>
        <taxon>Pasteurellaceae</taxon>
        <taxon>Gallibacterium</taxon>
    </lineage>
</organism>